<accession>A0A813T0U8</accession>
<reference evidence="6" key="1">
    <citation type="submission" date="2021-02" db="EMBL/GenBank/DDBJ databases">
        <authorList>
            <person name="Nowell W R."/>
        </authorList>
    </citation>
    <scope>NUCLEOTIDE SEQUENCE</scope>
</reference>
<dbReference type="OrthoDB" id="436496at2759"/>
<dbReference type="InterPro" id="IPR008333">
    <property type="entry name" value="Cbr1-like_FAD-bd_dom"/>
</dbReference>
<proteinExistence type="predicted"/>
<dbReference type="EMBL" id="CAJNOK010000124">
    <property type="protein sequence ID" value="CAF0730963.1"/>
    <property type="molecule type" value="Genomic_DNA"/>
</dbReference>
<evidence type="ECO:0000259" key="4">
    <source>
        <dbReference type="PROSITE" id="PS51384"/>
    </source>
</evidence>
<dbReference type="Proteomes" id="UP000663829">
    <property type="component" value="Unassembled WGS sequence"/>
</dbReference>
<dbReference type="Proteomes" id="UP000681722">
    <property type="component" value="Unassembled WGS sequence"/>
</dbReference>
<dbReference type="SUPFAM" id="SSF63380">
    <property type="entry name" value="Riboflavin synthase domain-like"/>
    <property type="match status" value="1"/>
</dbReference>
<feature type="domain" description="FAD-binding FR-type" evidence="4">
    <location>
        <begin position="16"/>
        <end position="133"/>
    </location>
</feature>
<dbReference type="EMBL" id="CAJNOQ010000458">
    <property type="protein sequence ID" value="CAF0803668.1"/>
    <property type="molecule type" value="Genomic_DNA"/>
</dbReference>
<dbReference type="Proteomes" id="UP000677228">
    <property type="component" value="Unassembled WGS sequence"/>
</dbReference>
<evidence type="ECO:0000313" key="8">
    <source>
        <dbReference type="EMBL" id="CAF3588946.1"/>
    </source>
</evidence>
<evidence type="ECO:0000313" key="6">
    <source>
        <dbReference type="EMBL" id="CAF0803668.1"/>
    </source>
</evidence>
<dbReference type="GO" id="GO:0016491">
    <property type="term" value="F:oxidoreductase activity"/>
    <property type="evidence" value="ECO:0007669"/>
    <property type="project" value="UniProtKB-KW"/>
</dbReference>
<evidence type="ECO:0000313" key="5">
    <source>
        <dbReference type="EMBL" id="CAF0730963.1"/>
    </source>
</evidence>
<dbReference type="SUPFAM" id="SSF52343">
    <property type="entry name" value="Ferredoxin reductase-like, C-terminal NADP-linked domain"/>
    <property type="match status" value="1"/>
</dbReference>
<dbReference type="PRINTS" id="PR00410">
    <property type="entry name" value="PHEHYDRXLASE"/>
</dbReference>
<keyword evidence="1" id="KW-0560">Oxidoreductase</keyword>
<gene>
    <name evidence="6" type="ORF">GPM918_LOCUS3655</name>
    <name evidence="5" type="ORF">OVA965_LOCUS796</name>
    <name evidence="8" type="ORF">SRO942_LOCUS3655</name>
    <name evidence="7" type="ORF">TMI583_LOCUS796</name>
</gene>
<dbReference type="PROSITE" id="PS51384">
    <property type="entry name" value="FAD_FR"/>
    <property type="match status" value="1"/>
</dbReference>
<evidence type="ECO:0000313" key="7">
    <source>
        <dbReference type="EMBL" id="CAF3506260.1"/>
    </source>
</evidence>
<sequence>MSSNRLESFGTDNDGIPLYEATVQSIEPLSPTIKRFRLSINDNGSQQKLTFRPGQFLDFYFPPSITSIITGYSICNSPYDYQKCSKQIELAIKNSEYPPTNYMHEHCKIGEKIGVKSGGDFYYQNSNGEESVLLICAGVGVNPIVSILRHICDILKSNITNELAPYRTKFLYTARSNDELVFKSEIENECYKDKNVVQTQYFVTREMTSSDTNVNYRRITKTEINEAIQWLSKPVKAYICGPPAFIDSIVEILTSLNVKNTLYEKWW</sequence>
<keyword evidence="2" id="KW-0520">NAD</keyword>
<evidence type="ECO:0000256" key="2">
    <source>
        <dbReference type="ARBA" id="ARBA00023027"/>
    </source>
</evidence>
<dbReference type="InterPro" id="IPR001433">
    <property type="entry name" value="OxRdtase_FAD/NAD-bd"/>
</dbReference>
<dbReference type="GO" id="GO:0005739">
    <property type="term" value="C:mitochondrion"/>
    <property type="evidence" value="ECO:0007669"/>
    <property type="project" value="TreeGrafter"/>
</dbReference>
<keyword evidence="9" id="KW-1185">Reference proteome</keyword>
<dbReference type="InterPro" id="IPR052128">
    <property type="entry name" value="Oxidoreductase_NAD-binding"/>
</dbReference>
<organism evidence="6 9">
    <name type="scientific">Didymodactylos carnosus</name>
    <dbReference type="NCBI Taxonomy" id="1234261"/>
    <lineage>
        <taxon>Eukaryota</taxon>
        <taxon>Metazoa</taxon>
        <taxon>Spiralia</taxon>
        <taxon>Gnathifera</taxon>
        <taxon>Rotifera</taxon>
        <taxon>Eurotatoria</taxon>
        <taxon>Bdelloidea</taxon>
        <taxon>Philodinida</taxon>
        <taxon>Philodinidae</taxon>
        <taxon>Didymodactylos</taxon>
    </lineage>
</organism>
<dbReference type="InterPro" id="IPR017927">
    <property type="entry name" value="FAD-bd_FR_type"/>
</dbReference>
<comment type="caution">
    <text evidence="6">The sequence shown here is derived from an EMBL/GenBank/DDBJ whole genome shotgun (WGS) entry which is preliminary data.</text>
</comment>
<dbReference type="EMBL" id="CAJOBC010000458">
    <property type="protein sequence ID" value="CAF3588946.1"/>
    <property type="molecule type" value="Genomic_DNA"/>
</dbReference>
<name>A0A813T0U8_9BILA</name>
<dbReference type="Proteomes" id="UP000682733">
    <property type="component" value="Unassembled WGS sequence"/>
</dbReference>
<dbReference type="Pfam" id="PF00175">
    <property type="entry name" value="NAD_binding_1"/>
    <property type="match status" value="1"/>
</dbReference>
<dbReference type="AlphaFoldDB" id="A0A813T0U8"/>
<evidence type="ECO:0000256" key="1">
    <source>
        <dbReference type="ARBA" id="ARBA00023002"/>
    </source>
</evidence>
<dbReference type="CDD" id="cd00322">
    <property type="entry name" value="FNR_like"/>
    <property type="match status" value="1"/>
</dbReference>
<dbReference type="PANTHER" id="PTHR46505:SF1">
    <property type="entry name" value="OXIDOREDUCTASE NAD-BINDING DOMAIN-CONTAINING PROTEIN 1"/>
    <property type="match status" value="1"/>
</dbReference>
<dbReference type="InterPro" id="IPR039261">
    <property type="entry name" value="FNR_nucleotide-bd"/>
</dbReference>
<dbReference type="PANTHER" id="PTHR46505">
    <property type="entry name" value="OXIDOREDUCTASE NAD-BINDING DOMAIN-CONTAINING PROTEIN 1"/>
    <property type="match status" value="1"/>
</dbReference>
<dbReference type="Gene3D" id="3.40.50.80">
    <property type="entry name" value="Nucleotide-binding domain of ferredoxin-NADP reductase (FNR) module"/>
    <property type="match status" value="1"/>
</dbReference>
<dbReference type="Gene3D" id="2.40.30.10">
    <property type="entry name" value="Translation factors"/>
    <property type="match status" value="1"/>
</dbReference>
<evidence type="ECO:0000313" key="9">
    <source>
        <dbReference type="Proteomes" id="UP000663829"/>
    </source>
</evidence>
<protein>
    <recommendedName>
        <fullName evidence="3">Oxidoreductase NAD-binding domain-containing protein 1</fullName>
    </recommendedName>
</protein>
<dbReference type="InterPro" id="IPR017938">
    <property type="entry name" value="Riboflavin_synthase-like_b-brl"/>
</dbReference>
<dbReference type="EMBL" id="CAJOBA010000124">
    <property type="protein sequence ID" value="CAF3506260.1"/>
    <property type="molecule type" value="Genomic_DNA"/>
</dbReference>
<evidence type="ECO:0000256" key="3">
    <source>
        <dbReference type="ARBA" id="ARBA00040516"/>
    </source>
</evidence>
<dbReference type="Pfam" id="PF00970">
    <property type="entry name" value="FAD_binding_6"/>
    <property type="match status" value="1"/>
</dbReference>